<reference evidence="1 2" key="1">
    <citation type="submission" date="2020-07" db="EMBL/GenBank/DDBJ databases">
        <title>Sequencing the genomes of 1000 actinobacteria strains.</title>
        <authorList>
            <person name="Klenk H.-P."/>
        </authorList>
    </citation>
    <scope>NUCLEOTIDE SEQUENCE [LARGE SCALE GENOMIC DNA]</scope>
    <source>
        <strain evidence="1 2">CXB654</strain>
    </source>
</reference>
<evidence type="ECO:0000313" key="1">
    <source>
        <dbReference type="EMBL" id="NYE50312.1"/>
    </source>
</evidence>
<comment type="caution">
    <text evidence="1">The sequence shown here is derived from an EMBL/GenBank/DDBJ whole genome shotgun (WGS) entry which is preliminary data.</text>
</comment>
<evidence type="ECO:0008006" key="3">
    <source>
        <dbReference type="Google" id="ProtNLM"/>
    </source>
</evidence>
<organism evidence="1 2">
    <name type="scientific">Spinactinospora alkalitolerans</name>
    <dbReference type="NCBI Taxonomy" id="687207"/>
    <lineage>
        <taxon>Bacteria</taxon>
        <taxon>Bacillati</taxon>
        <taxon>Actinomycetota</taxon>
        <taxon>Actinomycetes</taxon>
        <taxon>Streptosporangiales</taxon>
        <taxon>Nocardiopsidaceae</taxon>
        <taxon>Spinactinospora</taxon>
    </lineage>
</organism>
<dbReference type="Pfam" id="PF06475">
    <property type="entry name" value="Glycolipid_bind"/>
    <property type="match status" value="1"/>
</dbReference>
<keyword evidence="2" id="KW-1185">Reference proteome</keyword>
<proteinExistence type="predicted"/>
<accession>A0A852U497</accession>
<name>A0A852U497_9ACTN</name>
<dbReference type="InterPro" id="IPR009467">
    <property type="entry name" value="Glycolipid-bd_prot_put"/>
</dbReference>
<sequence>MTATNERPAAWTRLDVPEGLCLGTLAAEPGGFRLEASEVVVDRRERFSCRFTVCTDLAWATREVRAEVLTEEGARSIELTCGGGQWRVDGRRDPALDGCVDVDVAATPLTNTLPIRRLGLAPGEFRDIGVAWIDVPSLKVHRMKQRYTRLTQSGGLERYEYRAPGFGAFDLTVDGDGLVIDYEHFARRIR</sequence>
<evidence type="ECO:0000313" key="2">
    <source>
        <dbReference type="Proteomes" id="UP000589036"/>
    </source>
</evidence>
<gene>
    <name evidence="1" type="ORF">HDA32_005432</name>
</gene>
<dbReference type="Proteomes" id="UP000589036">
    <property type="component" value="Unassembled WGS sequence"/>
</dbReference>
<dbReference type="SUPFAM" id="SSF159275">
    <property type="entry name" value="PA1994-like"/>
    <property type="match status" value="1"/>
</dbReference>
<protein>
    <recommendedName>
        <fullName evidence="3">Glycolipid-binding family protein</fullName>
    </recommendedName>
</protein>
<dbReference type="EMBL" id="JACCCC010000001">
    <property type="protein sequence ID" value="NYE50312.1"/>
    <property type="molecule type" value="Genomic_DNA"/>
</dbReference>
<dbReference type="AlphaFoldDB" id="A0A852U497"/>
<dbReference type="RefSeq" id="WP_179645814.1">
    <property type="nucleotide sequence ID" value="NZ_BAAAYY010000014.1"/>
</dbReference>